<dbReference type="InterPro" id="IPR050204">
    <property type="entry name" value="AraC_XylS_family_regulators"/>
</dbReference>
<evidence type="ECO:0000256" key="1">
    <source>
        <dbReference type="ARBA" id="ARBA00023015"/>
    </source>
</evidence>
<keyword evidence="2" id="KW-0238">DNA-binding</keyword>
<evidence type="ECO:0000256" key="2">
    <source>
        <dbReference type="ARBA" id="ARBA00023125"/>
    </source>
</evidence>
<comment type="caution">
    <text evidence="5">The sequence shown here is derived from an EMBL/GenBank/DDBJ whole genome shotgun (WGS) entry which is preliminary data.</text>
</comment>
<dbReference type="PANTHER" id="PTHR46796">
    <property type="entry name" value="HTH-TYPE TRANSCRIPTIONAL ACTIVATOR RHAS-RELATED"/>
    <property type="match status" value="1"/>
</dbReference>
<dbReference type="InterPro" id="IPR009057">
    <property type="entry name" value="Homeodomain-like_sf"/>
</dbReference>
<dbReference type="EMBL" id="JAVDBT010000016">
    <property type="protein sequence ID" value="MDQ2067761.1"/>
    <property type="molecule type" value="Genomic_DNA"/>
</dbReference>
<evidence type="ECO:0000313" key="5">
    <source>
        <dbReference type="EMBL" id="MDQ2067761.1"/>
    </source>
</evidence>
<sequence length="332" mass="37537">MFLSEFDTSRLPRRSRLKAWREAATAVWDISQADEQDFSAKVKAWHGHELIFGTIESTSQTTNRTEDWIAQDGFDYYMLQFYNRGFRRILDRFEDRTARGGDLVTLDMTQTVSTMSSSYLSNDLVIPRRKLAPLLVYPDAHGGRVHDARLPLVSLLRSHLAALTEAAPKLTDLQMADLQPATIALVAATLNGVVSEDIAPEVRSSLLLPIRKFVDAHLRSPDLGLPHIAAQFGLSRSTVYRIMKPVGGVSAFILERRLRACRADLRRPELRHKTISEIMLGWGFSNPQSFSSMFRRAFGMSPRAFRQQSAVQKSVAATEIDSNWSRWIKELS</sequence>
<dbReference type="InterPro" id="IPR018060">
    <property type="entry name" value="HTH_AraC"/>
</dbReference>
<dbReference type="PROSITE" id="PS01124">
    <property type="entry name" value="HTH_ARAC_FAMILY_2"/>
    <property type="match status" value="1"/>
</dbReference>
<evidence type="ECO:0000259" key="4">
    <source>
        <dbReference type="PROSITE" id="PS01124"/>
    </source>
</evidence>
<keyword evidence="3" id="KW-0804">Transcription</keyword>
<keyword evidence="6" id="KW-1185">Reference proteome</keyword>
<evidence type="ECO:0000313" key="6">
    <source>
        <dbReference type="Proteomes" id="UP001239680"/>
    </source>
</evidence>
<dbReference type="SUPFAM" id="SSF46689">
    <property type="entry name" value="Homeodomain-like"/>
    <property type="match status" value="1"/>
</dbReference>
<dbReference type="Gene3D" id="1.10.10.60">
    <property type="entry name" value="Homeodomain-like"/>
    <property type="match status" value="1"/>
</dbReference>
<keyword evidence="1" id="KW-0805">Transcription regulation</keyword>
<name>A0ABU0W1A7_9RHOB</name>
<dbReference type="PANTHER" id="PTHR46796:SF6">
    <property type="entry name" value="ARAC SUBFAMILY"/>
    <property type="match status" value="1"/>
</dbReference>
<dbReference type="PRINTS" id="PR00032">
    <property type="entry name" value="HTHARAC"/>
</dbReference>
<dbReference type="Proteomes" id="UP001239680">
    <property type="component" value="Unassembled WGS sequence"/>
</dbReference>
<reference evidence="5 6" key="1">
    <citation type="submission" date="2023-08" db="EMBL/GenBank/DDBJ databases">
        <title>Characterization of two Paracoccaceae strains isolated from Phycosphere and proposal of Xinfangfangia lacusdiani sp. nov.</title>
        <authorList>
            <person name="Deng Y."/>
            <person name="Zhang Y.Q."/>
        </authorList>
    </citation>
    <scope>NUCLEOTIDE SEQUENCE [LARGE SCALE GENOMIC DNA]</scope>
    <source>
        <strain evidence="5 6">CPCC 101601</strain>
    </source>
</reference>
<dbReference type="SMART" id="SM00342">
    <property type="entry name" value="HTH_ARAC"/>
    <property type="match status" value="1"/>
</dbReference>
<dbReference type="Pfam" id="PF12833">
    <property type="entry name" value="HTH_18"/>
    <property type="match status" value="1"/>
</dbReference>
<proteinExistence type="predicted"/>
<gene>
    <name evidence="5" type="ORF">Q9295_15395</name>
</gene>
<feature type="domain" description="HTH araC/xylS-type" evidence="4">
    <location>
        <begin position="208"/>
        <end position="308"/>
    </location>
</feature>
<accession>A0ABU0W1A7</accession>
<organism evidence="5 6">
    <name type="scientific">Pseudogemmobacter lacusdianii</name>
    <dbReference type="NCBI Taxonomy" id="3069608"/>
    <lineage>
        <taxon>Bacteria</taxon>
        <taxon>Pseudomonadati</taxon>
        <taxon>Pseudomonadota</taxon>
        <taxon>Alphaproteobacteria</taxon>
        <taxon>Rhodobacterales</taxon>
        <taxon>Paracoccaceae</taxon>
        <taxon>Pseudogemmobacter</taxon>
    </lineage>
</organism>
<protein>
    <submittedName>
        <fullName evidence="5">Helix-turn-helix domain-containing protein</fullName>
    </submittedName>
</protein>
<dbReference type="InterPro" id="IPR020449">
    <property type="entry name" value="Tscrpt_reg_AraC-type_HTH"/>
</dbReference>
<evidence type="ECO:0000256" key="3">
    <source>
        <dbReference type="ARBA" id="ARBA00023163"/>
    </source>
</evidence>